<keyword evidence="7 8" id="KW-0472">Membrane</keyword>
<dbReference type="GO" id="GO:0005886">
    <property type="term" value="C:plasma membrane"/>
    <property type="evidence" value="ECO:0007669"/>
    <property type="project" value="UniProtKB-SubCell"/>
</dbReference>
<sequence>MTQKKENYLGPLIIIGVLFFILGFVTWVNGTLITFFQKAFDLDNTSSYLVTFAFFISYTLMALPSSEVLKRVGFKNGMAVGLLVMAVGTVIFVPAAKSASYILFLVGLFTIGIGLTILQTAINPYVTILGPKESAAARISFMGIANKGAGIISQVVFGGLLLAGSTVTSQAEELDKVVGPYLILTAVLVGMAVLIKLSKGLPEVEQQEEEPTMMADGSTAATKTSIFQFPNLILGVIALFCYVGVEVIAGDTIISYGVSLGFPQEEARLFGTYTLTAMMIGYVTGIVLIPKFVSQQVWLKFSALFGIVLTIIAIFTTGFTSVICIALLGLSHAIMWGAIWPLAIEGIGRFIKTGAALLVMGISGGAILPLVYGALADSMESTQNAYVLMVPLYMFIYYYSIWGHKKRIW</sequence>
<feature type="transmembrane region" description="Helical" evidence="8">
    <location>
        <begin position="232"/>
        <end position="258"/>
    </location>
</feature>
<evidence type="ECO:0000256" key="2">
    <source>
        <dbReference type="ARBA" id="ARBA00004429"/>
    </source>
</evidence>
<evidence type="ECO:0000256" key="1">
    <source>
        <dbReference type="ARBA" id="ARBA00003321"/>
    </source>
</evidence>
<proteinExistence type="inferred from homology"/>
<dbReference type="GO" id="GO:0055056">
    <property type="term" value="F:D-glucose transmembrane transporter activity"/>
    <property type="evidence" value="ECO:0007669"/>
    <property type="project" value="InterPro"/>
</dbReference>
<dbReference type="GO" id="GO:0005354">
    <property type="term" value="F:galactose transmembrane transporter activity"/>
    <property type="evidence" value="ECO:0007669"/>
    <property type="project" value="InterPro"/>
</dbReference>
<dbReference type="AlphaFoldDB" id="A0A7C9F5M8"/>
<accession>A0A7C9F5M8</accession>
<evidence type="ECO:0000256" key="3">
    <source>
        <dbReference type="ARBA" id="ARBA00009120"/>
    </source>
</evidence>
<dbReference type="CDD" id="cd17394">
    <property type="entry name" value="MFS_FucP_like"/>
    <property type="match status" value="1"/>
</dbReference>
<dbReference type="PANTHER" id="PTHR43702:SF12">
    <property type="entry name" value="N-ACETYL GLUCOSAMINE TRANSPORTER NAGP"/>
    <property type="match status" value="1"/>
</dbReference>
<dbReference type="InterPro" id="IPR005964">
    <property type="entry name" value="Glc/Gal_transptr_bac"/>
</dbReference>
<comment type="subcellular location">
    <subcellularLocation>
        <location evidence="2">Cell inner membrane</location>
        <topology evidence="2">Multi-pass membrane protein</topology>
    </subcellularLocation>
</comment>
<dbReference type="SUPFAM" id="SSF103473">
    <property type="entry name" value="MFS general substrate transporter"/>
    <property type="match status" value="1"/>
</dbReference>
<dbReference type="InterPro" id="IPR050375">
    <property type="entry name" value="MFS_TsgA-like"/>
</dbReference>
<feature type="transmembrane region" description="Helical" evidence="8">
    <location>
        <begin position="325"/>
        <end position="343"/>
    </location>
</feature>
<organism evidence="10 11">
    <name type="scientific">Salmonirosea aquatica</name>
    <dbReference type="NCBI Taxonomy" id="2654236"/>
    <lineage>
        <taxon>Bacteria</taxon>
        <taxon>Pseudomonadati</taxon>
        <taxon>Bacteroidota</taxon>
        <taxon>Cytophagia</taxon>
        <taxon>Cytophagales</taxon>
        <taxon>Spirosomataceae</taxon>
        <taxon>Salmonirosea</taxon>
    </lineage>
</organism>
<dbReference type="Proteomes" id="UP000479293">
    <property type="component" value="Unassembled WGS sequence"/>
</dbReference>
<feature type="transmembrane region" description="Helical" evidence="8">
    <location>
        <begin position="385"/>
        <end position="402"/>
    </location>
</feature>
<keyword evidence="4" id="KW-1003">Cell membrane</keyword>
<comment type="similarity">
    <text evidence="3">Belongs to the major facilitator superfamily. FHS transporter (TC 2.A.1.7) family.</text>
</comment>
<feature type="transmembrane region" description="Helical" evidence="8">
    <location>
        <begin position="102"/>
        <end position="128"/>
    </location>
</feature>
<dbReference type="InterPro" id="IPR036259">
    <property type="entry name" value="MFS_trans_sf"/>
</dbReference>
<keyword evidence="6 8" id="KW-1133">Transmembrane helix</keyword>
<feature type="transmembrane region" description="Helical" evidence="8">
    <location>
        <begin position="48"/>
        <end position="65"/>
    </location>
</feature>
<feature type="transmembrane region" description="Helical" evidence="8">
    <location>
        <begin position="301"/>
        <end position="319"/>
    </location>
</feature>
<name>A0A7C9F5M8_9BACT</name>
<evidence type="ECO:0000256" key="4">
    <source>
        <dbReference type="ARBA" id="ARBA00022475"/>
    </source>
</evidence>
<protein>
    <submittedName>
        <fullName evidence="10">Glucose/galactose MFS transporter</fullName>
    </submittedName>
</protein>
<reference evidence="10 11" key="1">
    <citation type="submission" date="2019-10" db="EMBL/GenBank/DDBJ databases">
        <title>Draft Genome Sequence of Cytophagaceae sp. SJW1-29.</title>
        <authorList>
            <person name="Choi A."/>
        </authorList>
    </citation>
    <scope>NUCLEOTIDE SEQUENCE [LARGE SCALE GENOMIC DNA]</scope>
    <source>
        <strain evidence="10 11">SJW1-29</strain>
    </source>
</reference>
<dbReference type="NCBIfam" id="TIGR01272">
    <property type="entry name" value="gluP"/>
    <property type="match status" value="1"/>
</dbReference>
<evidence type="ECO:0000313" key="11">
    <source>
        <dbReference type="Proteomes" id="UP000479293"/>
    </source>
</evidence>
<evidence type="ECO:0000313" key="10">
    <source>
        <dbReference type="EMBL" id="MPR36425.1"/>
    </source>
</evidence>
<evidence type="ECO:0000256" key="8">
    <source>
        <dbReference type="SAM" id="Phobius"/>
    </source>
</evidence>
<feature type="domain" description="Major facilitator superfamily (MFS) profile" evidence="9">
    <location>
        <begin position="11"/>
        <end position="408"/>
    </location>
</feature>
<feature type="transmembrane region" description="Helical" evidence="8">
    <location>
        <begin position="179"/>
        <end position="197"/>
    </location>
</feature>
<evidence type="ECO:0000256" key="6">
    <source>
        <dbReference type="ARBA" id="ARBA00022989"/>
    </source>
</evidence>
<dbReference type="GO" id="GO:1904659">
    <property type="term" value="P:D-glucose transmembrane transport"/>
    <property type="evidence" value="ECO:0007669"/>
    <property type="project" value="InterPro"/>
</dbReference>
<comment type="function">
    <text evidence="1">Intake of glucose and galactose.</text>
</comment>
<keyword evidence="11" id="KW-1185">Reference proteome</keyword>
<evidence type="ECO:0000259" key="9">
    <source>
        <dbReference type="PROSITE" id="PS50850"/>
    </source>
</evidence>
<dbReference type="RefSeq" id="WP_152764312.1">
    <property type="nucleotide sequence ID" value="NZ_WHLY01000002.1"/>
</dbReference>
<feature type="transmembrane region" description="Helical" evidence="8">
    <location>
        <begin position="12"/>
        <end position="36"/>
    </location>
</feature>
<dbReference type="Gene3D" id="1.20.1250.20">
    <property type="entry name" value="MFS general substrate transporter like domains"/>
    <property type="match status" value="2"/>
</dbReference>
<evidence type="ECO:0000256" key="5">
    <source>
        <dbReference type="ARBA" id="ARBA00022692"/>
    </source>
</evidence>
<evidence type="ECO:0000256" key="7">
    <source>
        <dbReference type="ARBA" id="ARBA00023136"/>
    </source>
</evidence>
<gene>
    <name evidence="10" type="primary">gluP</name>
    <name evidence="10" type="ORF">GBK04_24580</name>
</gene>
<feature type="transmembrane region" description="Helical" evidence="8">
    <location>
        <begin position="270"/>
        <end position="289"/>
    </location>
</feature>
<dbReference type="InterPro" id="IPR011701">
    <property type="entry name" value="MFS"/>
</dbReference>
<keyword evidence="5 8" id="KW-0812">Transmembrane</keyword>
<dbReference type="PROSITE" id="PS50850">
    <property type="entry name" value="MFS"/>
    <property type="match status" value="1"/>
</dbReference>
<comment type="caution">
    <text evidence="10">The sequence shown here is derived from an EMBL/GenBank/DDBJ whole genome shotgun (WGS) entry which is preliminary data.</text>
</comment>
<feature type="transmembrane region" description="Helical" evidence="8">
    <location>
        <begin position="149"/>
        <end position="167"/>
    </location>
</feature>
<dbReference type="InterPro" id="IPR020846">
    <property type="entry name" value="MFS_dom"/>
</dbReference>
<dbReference type="Pfam" id="PF07690">
    <property type="entry name" value="MFS_1"/>
    <property type="match status" value="1"/>
</dbReference>
<feature type="transmembrane region" description="Helical" evidence="8">
    <location>
        <begin position="355"/>
        <end position="373"/>
    </location>
</feature>
<dbReference type="PANTHER" id="PTHR43702">
    <property type="entry name" value="L-FUCOSE-PROTON SYMPORTER"/>
    <property type="match status" value="1"/>
</dbReference>
<feature type="transmembrane region" description="Helical" evidence="8">
    <location>
        <begin position="77"/>
        <end position="96"/>
    </location>
</feature>
<dbReference type="EMBL" id="WHLY01000002">
    <property type="protein sequence ID" value="MPR36425.1"/>
    <property type="molecule type" value="Genomic_DNA"/>
</dbReference>